<feature type="signal peptide" evidence="1">
    <location>
        <begin position="1"/>
        <end position="16"/>
    </location>
</feature>
<sequence length="142" mass="15557">MLCLVLISALSSPVICLHASLLPCPCPCIPSLSPLPSFTPAMPHTAFASPLLALPTTLHQSMLRLILFPVIPAQFPPRLPHPCRTTVLSCLILYLHHVSDIPALIHGRLHLWFTHSLLHFALHVSSVPHLEPAYLLRDSLPG</sequence>
<evidence type="ECO:0000313" key="3">
    <source>
        <dbReference type="Proteomes" id="UP001286313"/>
    </source>
</evidence>
<feature type="chain" id="PRO_5041960309" description="Secreted protein" evidence="1">
    <location>
        <begin position="17"/>
        <end position="142"/>
    </location>
</feature>
<comment type="caution">
    <text evidence="2">The sequence shown here is derived from an EMBL/GenBank/DDBJ whole genome shotgun (WGS) entry which is preliminary data.</text>
</comment>
<reference evidence="2" key="1">
    <citation type="submission" date="2023-10" db="EMBL/GenBank/DDBJ databases">
        <title>Genome assemblies of two species of porcelain crab, Petrolisthes cinctipes and Petrolisthes manimaculis (Anomura: Porcellanidae).</title>
        <authorList>
            <person name="Angst P."/>
        </authorList>
    </citation>
    <scope>NUCLEOTIDE SEQUENCE</scope>
    <source>
        <strain evidence="2">PB745_01</strain>
        <tissue evidence="2">Gill</tissue>
    </source>
</reference>
<dbReference type="AlphaFoldDB" id="A0AAE1BIV0"/>
<accession>A0AAE1BIV0</accession>
<gene>
    <name evidence="2" type="ORF">Pcinc_042151</name>
</gene>
<proteinExistence type="predicted"/>
<dbReference type="EMBL" id="JAWQEG010008007">
    <property type="protein sequence ID" value="KAK3851183.1"/>
    <property type="molecule type" value="Genomic_DNA"/>
</dbReference>
<evidence type="ECO:0000256" key="1">
    <source>
        <dbReference type="SAM" id="SignalP"/>
    </source>
</evidence>
<evidence type="ECO:0008006" key="4">
    <source>
        <dbReference type="Google" id="ProtNLM"/>
    </source>
</evidence>
<evidence type="ECO:0000313" key="2">
    <source>
        <dbReference type="EMBL" id="KAK3851183.1"/>
    </source>
</evidence>
<protein>
    <recommendedName>
        <fullName evidence="4">Secreted protein</fullName>
    </recommendedName>
</protein>
<organism evidence="2 3">
    <name type="scientific">Petrolisthes cinctipes</name>
    <name type="common">Flat porcelain crab</name>
    <dbReference type="NCBI Taxonomy" id="88211"/>
    <lineage>
        <taxon>Eukaryota</taxon>
        <taxon>Metazoa</taxon>
        <taxon>Ecdysozoa</taxon>
        <taxon>Arthropoda</taxon>
        <taxon>Crustacea</taxon>
        <taxon>Multicrustacea</taxon>
        <taxon>Malacostraca</taxon>
        <taxon>Eumalacostraca</taxon>
        <taxon>Eucarida</taxon>
        <taxon>Decapoda</taxon>
        <taxon>Pleocyemata</taxon>
        <taxon>Anomura</taxon>
        <taxon>Galatheoidea</taxon>
        <taxon>Porcellanidae</taxon>
        <taxon>Petrolisthes</taxon>
    </lineage>
</organism>
<keyword evidence="3" id="KW-1185">Reference proteome</keyword>
<dbReference type="Proteomes" id="UP001286313">
    <property type="component" value="Unassembled WGS sequence"/>
</dbReference>
<keyword evidence="1" id="KW-0732">Signal</keyword>
<name>A0AAE1BIV0_PETCI</name>